<dbReference type="InterPro" id="IPR042103">
    <property type="entry name" value="SerRS_1_N_sf"/>
</dbReference>
<evidence type="ECO:0000313" key="5">
    <source>
        <dbReference type="Proteomes" id="UP000626109"/>
    </source>
</evidence>
<dbReference type="PANTHER" id="PTHR11778">
    <property type="entry name" value="SERYL-TRNA SYNTHETASE"/>
    <property type="match status" value="1"/>
</dbReference>
<dbReference type="EMBL" id="CAJNNW010008611">
    <property type="protein sequence ID" value="CAE8650209.1"/>
    <property type="molecule type" value="Genomic_DNA"/>
</dbReference>
<dbReference type="GO" id="GO:0006434">
    <property type="term" value="P:seryl-tRNA aminoacylation"/>
    <property type="evidence" value="ECO:0007669"/>
    <property type="project" value="InterPro"/>
</dbReference>
<dbReference type="EMBL" id="CAJNNW010032235">
    <property type="protein sequence ID" value="CAE8711875.1"/>
    <property type="molecule type" value="Genomic_DNA"/>
</dbReference>
<dbReference type="InterPro" id="IPR010978">
    <property type="entry name" value="tRNA-bd_arm"/>
</dbReference>
<dbReference type="GO" id="GO:0005524">
    <property type="term" value="F:ATP binding"/>
    <property type="evidence" value="ECO:0007669"/>
    <property type="project" value="InterPro"/>
</dbReference>
<dbReference type="Pfam" id="PF02403">
    <property type="entry name" value="Seryl_tRNA_N"/>
    <property type="match status" value="1"/>
</dbReference>
<protein>
    <recommendedName>
        <fullName evidence="2">Serine-tRNA synthetase type1 N-terminal domain-containing protein</fullName>
    </recommendedName>
</protein>
<keyword evidence="1" id="KW-0175">Coiled coil</keyword>
<comment type="caution">
    <text evidence="4">The sequence shown here is derived from an EMBL/GenBank/DDBJ whole genome shotgun (WGS) entry which is preliminary data.</text>
</comment>
<sequence>ASPSATQLLRQFTTGLLRRSCVPDYSRRTMTVGIEVIRADKGEAAKVSEKRRFRDGKIVDVVLDLDQQWVKAKFDLDQKRKEVNSVQSLITDRKKSSKGSDACEDLVAQKTKIEEEAESLTKACDELLDTRDKKLGSIGNFVHDTVPISQDEEKDNEVVATWGVPRSFEGKKFQENGFRPHFELLEMMGAVEFEPGNE</sequence>
<dbReference type="AlphaFoldDB" id="A0A813KW45"/>
<organism evidence="4 5">
    <name type="scientific">Polarella glacialis</name>
    <name type="common">Dinoflagellate</name>
    <dbReference type="NCBI Taxonomy" id="89957"/>
    <lineage>
        <taxon>Eukaryota</taxon>
        <taxon>Sar</taxon>
        <taxon>Alveolata</taxon>
        <taxon>Dinophyceae</taxon>
        <taxon>Suessiales</taxon>
        <taxon>Suessiaceae</taxon>
        <taxon>Polarella</taxon>
    </lineage>
</organism>
<feature type="coiled-coil region" evidence="1">
    <location>
        <begin position="103"/>
        <end position="130"/>
    </location>
</feature>
<gene>
    <name evidence="4" type="ORF">PGLA2088_LOCUS36716</name>
    <name evidence="3" type="ORF">PGLA2088_LOCUS8083</name>
</gene>
<dbReference type="SUPFAM" id="SSF46589">
    <property type="entry name" value="tRNA-binding arm"/>
    <property type="match status" value="1"/>
</dbReference>
<evidence type="ECO:0000259" key="2">
    <source>
        <dbReference type="Pfam" id="PF02403"/>
    </source>
</evidence>
<dbReference type="InterPro" id="IPR015866">
    <property type="entry name" value="Ser-tRNA-synth_1_N"/>
</dbReference>
<reference evidence="4" key="1">
    <citation type="submission" date="2021-02" db="EMBL/GenBank/DDBJ databases">
        <authorList>
            <person name="Dougan E. K."/>
            <person name="Rhodes N."/>
            <person name="Thang M."/>
            <person name="Chan C."/>
        </authorList>
    </citation>
    <scope>NUCLEOTIDE SEQUENCE</scope>
</reference>
<dbReference type="GO" id="GO:0004828">
    <property type="term" value="F:serine-tRNA ligase activity"/>
    <property type="evidence" value="ECO:0007669"/>
    <property type="project" value="InterPro"/>
</dbReference>
<dbReference type="Gene3D" id="1.10.287.40">
    <property type="entry name" value="Serine-tRNA synthetase, tRNA binding domain"/>
    <property type="match status" value="1"/>
</dbReference>
<feature type="non-terminal residue" evidence="4">
    <location>
        <position position="1"/>
    </location>
</feature>
<accession>A0A813KW45</accession>
<evidence type="ECO:0000313" key="3">
    <source>
        <dbReference type="EMBL" id="CAE8650209.1"/>
    </source>
</evidence>
<dbReference type="Gene3D" id="3.30.930.10">
    <property type="entry name" value="Bira Bifunctional Protein, Domain 2"/>
    <property type="match status" value="1"/>
</dbReference>
<dbReference type="Proteomes" id="UP000626109">
    <property type="component" value="Unassembled WGS sequence"/>
</dbReference>
<feature type="domain" description="Serine-tRNA synthetase type1 N-terminal" evidence="2">
    <location>
        <begin position="35"/>
        <end position="141"/>
    </location>
</feature>
<evidence type="ECO:0000256" key="1">
    <source>
        <dbReference type="SAM" id="Coils"/>
    </source>
</evidence>
<name>A0A813KW45_POLGL</name>
<feature type="non-terminal residue" evidence="4">
    <location>
        <position position="198"/>
    </location>
</feature>
<dbReference type="InterPro" id="IPR045864">
    <property type="entry name" value="aa-tRNA-synth_II/BPL/LPL"/>
</dbReference>
<dbReference type="InterPro" id="IPR002317">
    <property type="entry name" value="Ser-tRNA-ligase_type_1"/>
</dbReference>
<evidence type="ECO:0000313" key="4">
    <source>
        <dbReference type="EMBL" id="CAE8711875.1"/>
    </source>
</evidence>
<proteinExistence type="predicted"/>